<keyword evidence="2" id="KW-0732">Signal</keyword>
<dbReference type="HOGENOM" id="CLU_2076351_0_0_1"/>
<evidence type="ECO:0000256" key="1">
    <source>
        <dbReference type="SAM" id="MobiDB-lite"/>
    </source>
</evidence>
<evidence type="ECO:0000313" key="5">
    <source>
        <dbReference type="Proteomes" id="UP000008810"/>
    </source>
</evidence>
<dbReference type="AlphaFoldDB" id="I1IK45"/>
<dbReference type="Gramene" id="KQJ87651">
    <property type="protein sequence ID" value="KQJ87651"/>
    <property type="gene ID" value="BRADI_4g12760v3"/>
</dbReference>
<organism evidence="3">
    <name type="scientific">Brachypodium distachyon</name>
    <name type="common">Purple false brome</name>
    <name type="synonym">Trachynia distachya</name>
    <dbReference type="NCBI Taxonomy" id="15368"/>
    <lineage>
        <taxon>Eukaryota</taxon>
        <taxon>Viridiplantae</taxon>
        <taxon>Streptophyta</taxon>
        <taxon>Embryophyta</taxon>
        <taxon>Tracheophyta</taxon>
        <taxon>Spermatophyta</taxon>
        <taxon>Magnoliopsida</taxon>
        <taxon>Liliopsida</taxon>
        <taxon>Poales</taxon>
        <taxon>Poaceae</taxon>
        <taxon>BOP clade</taxon>
        <taxon>Pooideae</taxon>
        <taxon>Stipodae</taxon>
        <taxon>Brachypodieae</taxon>
        <taxon>Brachypodium</taxon>
    </lineage>
</organism>
<evidence type="ECO:0000313" key="3">
    <source>
        <dbReference type="EMBL" id="KQJ87651.1"/>
    </source>
</evidence>
<keyword evidence="5" id="KW-1185">Reference proteome</keyword>
<protein>
    <recommendedName>
        <fullName evidence="6">Secreted protein</fullName>
    </recommendedName>
</protein>
<reference evidence="4" key="3">
    <citation type="submission" date="2018-08" db="UniProtKB">
        <authorList>
            <consortium name="EnsemblPlants"/>
        </authorList>
    </citation>
    <scope>IDENTIFICATION</scope>
    <source>
        <strain evidence="4">cv. Bd21</strain>
    </source>
</reference>
<dbReference type="InParanoid" id="I1IK45"/>
<accession>I1IK45</accession>
<dbReference type="EMBL" id="CM000883">
    <property type="protein sequence ID" value="KQJ87651.1"/>
    <property type="molecule type" value="Genomic_DNA"/>
</dbReference>
<sequence length="118" mass="12334">MAPRKHGLLAFLGRLVPALLGTPRTVAAVLGAPGGCAAIVVDGRRGGRVRDVADFGDEVLEEVTNGFFRRVARVPQPPSTPSDEGPISSADVRDAEGSEYFDAAEEEGSSGPACRLWS</sequence>
<gene>
    <name evidence="3" type="ORF">BRADI_4g12760v3</name>
</gene>
<reference evidence="3 4" key="1">
    <citation type="journal article" date="2010" name="Nature">
        <title>Genome sequencing and analysis of the model grass Brachypodium distachyon.</title>
        <authorList>
            <consortium name="International Brachypodium Initiative"/>
        </authorList>
    </citation>
    <scope>NUCLEOTIDE SEQUENCE [LARGE SCALE GENOMIC DNA]</scope>
    <source>
        <strain evidence="3 4">Bd21</strain>
    </source>
</reference>
<dbReference type="EnsemblPlants" id="KQJ87651">
    <property type="protein sequence ID" value="KQJ87651"/>
    <property type="gene ID" value="BRADI_4g12760v3"/>
</dbReference>
<proteinExistence type="predicted"/>
<evidence type="ECO:0000256" key="2">
    <source>
        <dbReference type="SAM" id="SignalP"/>
    </source>
</evidence>
<evidence type="ECO:0008006" key="6">
    <source>
        <dbReference type="Google" id="ProtNLM"/>
    </source>
</evidence>
<evidence type="ECO:0000313" key="4">
    <source>
        <dbReference type="EnsemblPlants" id="KQJ87651"/>
    </source>
</evidence>
<feature type="signal peptide" evidence="2">
    <location>
        <begin position="1"/>
        <end position="21"/>
    </location>
</feature>
<feature type="compositionally biased region" description="Acidic residues" evidence="1">
    <location>
        <begin position="97"/>
        <end position="108"/>
    </location>
</feature>
<feature type="region of interest" description="Disordered" evidence="1">
    <location>
        <begin position="71"/>
        <end position="118"/>
    </location>
</feature>
<name>I1IK45_BRADI</name>
<dbReference type="Proteomes" id="UP000008810">
    <property type="component" value="Chromosome 4"/>
</dbReference>
<reference evidence="3" key="2">
    <citation type="submission" date="2017-06" db="EMBL/GenBank/DDBJ databases">
        <title>WGS assembly of Brachypodium distachyon.</title>
        <authorList>
            <consortium name="The International Brachypodium Initiative"/>
            <person name="Lucas S."/>
            <person name="Harmon-Smith M."/>
            <person name="Lail K."/>
            <person name="Tice H."/>
            <person name="Grimwood J."/>
            <person name="Bruce D."/>
            <person name="Barry K."/>
            <person name="Shu S."/>
            <person name="Lindquist E."/>
            <person name="Wang M."/>
            <person name="Pitluck S."/>
            <person name="Vogel J.P."/>
            <person name="Garvin D.F."/>
            <person name="Mockler T.C."/>
            <person name="Schmutz J."/>
            <person name="Rokhsar D."/>
            <person name="Bevan M.W."/>
        </authorList>
    </citation>
    <scope>NUCLEOTIDE SEQUENCE</scope>
    <source>
        <strain evidence="3">Bd21</strain>
    </source>
</reference>
<feature type="chain" id="PRO_5014095339" description="Secreted protein" evidence="2">
    <location>
        <begin position="22"/>
        <end position="118"/>
    </location>
</feature>